<dbReference type="InterPro" id="IPR027417">
    <property type="entry name" value="P-loop_NTPase"/>
</dbReference>
<gene>
    <name evidence="9" type="ORF">SAMN05444370_102398</name>
</gene>
<dbReference type="SUPFAM" id="SSF52540">
    <property type="entry name" value="P-loop containing nucleoside triphosphate hydrolases"/>
    <property type="match status" value="1"/>
</dbReference>
<dbReference type="Gene3D" id="3.40.50.300">
    <property type="entry name" value="P-loop containing nucleotide triphosphate hydrolases"/>
    <property type="match status" value="1"/>
</dbReference>
<dbReference type="OrthoDB" id="9800654at2"/>
<reference evidence="9 10" key="1">
    <citation type="submission" date="2016-10" db="EMBL/GenBank/DDBJ databases">
        <authorList>
            <person name="de Groot N.N."/>
        </authorList>
    </citation>
    <scope>NUCLEOTIDE SEQUENCE [LARGE SCALE GENOMIC DNA]</scope>
    <source>
        <strain evidence="9 10">DSM 15345</strain>
    </source>
</reference>
<feature type="domain" description="ABC transporter" evidence="8">
    <location>
        <begin position="23"/>
        <end position="247"/>
    </location>
</feature>
<evidence type="ECO:0000256" key="4">
    <source>
        <dbReference type="ARBA" id="ARBA00022840"/>
    </source>
</evidence>
<dbReference type="NCBIfam" id="TIGR01189">
    <property type="entry name" value="ccmA"/>
    <property type="match status" value="1"/>
</dbReference>
<evidence type="ECO:0000313" key="10">
    <source>
        <dbReference type="Proteomes" id="UP000198703"/>
    </source>
</evidence>
<evidence type="ECO:0000259" key="8">
    <source>
        <dbReference type="PROSITE" id="PS50893"/>
    </source>
</evidence>
<dbReference type="AlphaFoldDB" id="A0A1H3XGC1"/>
<keyword evidence="1" id="KW-0813">Transport</keyword>
<evidence type="ECO:0000256" key="7">
    <source>
        <dbReference type="SAM" id="MobiDB-lite"/>
    </source>
</evidence>
<dbReference type="InterPro" id="IPR005895">
    <property type="entry name" value="ABC_transptr_haem_export_CcmA"/>
</dbReference>
<dbReference type="GO" id="GO:0005524">
    <property type="term" value="F:ATP binding"/>
    <property type="evidence" value="ECO:0007669"/>
    <property type="project" value="UniProtKB-KW"/>
</dbReference>
<dbReference type="InterPro" id="IPR003439">
    <property type="entry name" value="ABC_transporter-like_ATP-bd"/>
</dbReference>
<evidence type="ECO:0000256" key="3">
    <source>
        <dbReference type="ARBA" id="ARBA00022748"/>
    </source>
</evidence>
<protein>
    <submittedName>
        <fullName evidence="9">Heme exporter protein A</fullName>
    </submittedName>
</protein>
<dbReference type="SMART" id="SM00382">
    <property type="entry name" value="AAA"/>
    <property type="match status" value="1"/>
</dbReference>
<dbReference type="InterPro" id="IPR003593">
    <property type="entry name" value="AAA+_ATPase"/>
</dbReference>
<keyword evidence="10" id="KW-1185">Reference proteome</keyword>
<dbReference type="PROSITE" id="PS50893">
    <property type="entry name" value="ABC_TRANSPORTER_2"/>
    <property type="match status" value="1"/>
</dbReference>
<dbReference type="PANTHER" id="PTHR43499:SF1">
    <property type="entry name" value="ABC TRANSPORTER I FAMILY MEMBER 1"/>
    <property type="match status" value="1"/>
</dbReference>
<organism evidence="9 10">
    <name type="scientific">Rubrimonas cliftonensis</name>
    <dbReference type="NCBI Taxonomy" id="89524"/>
    <lineage>
        <taxon>Bacteria</taxon>
        <taxon>Pseudomonadati</taxon>
        <taxon>Pseudomonadota</taxon>
        <taxon>Alphaproteobacteria</taxon>
        <taxon>Rhodobacterales</taxon>
        <taxon>Paracoccaceae</taxon>
        <taxon>Rubrimonas</taxon>
    </lineage>
</organism>
<dbReference type="Proteomes" id="UP000198703">
    <property type="component" value="Unassembled WGS sequence"/>
</dbReference>
<accession>A0A1H3XGC1</accession>
<sequence length="248" mass="25300">MERKPGQSRRTAENPATVSAIGLEVDPLAVRRAGRRVSVCPAFRLAPGEAALVTGPNGAGKSSLLRALAGLVPLETGDARVGGRSIREAREEAQALVAFAGHLDAVKPQLSVADNLAFWAAMEGGRDPDPALEALGLSGVADLPAAYCSAGQKRRLGLARLLVTDRPLWLLDEPTVSLDVATVAAFADLTRAHLARGGVAVIVSHVATGLGATIEVKLAQPDARGGAATGPGGSAAAEEDPFLAGAWS</sequence>
<dbReference type="Pfam" id="PF00005">
    <property type="entry name" value="ABC_tran"/>
    <property type="match status" value="1"/>
</dbReference>
<keyword evidence="2" id="KW-0547">Nucleotide-binding</keyword>
<dbReference type="InterPro" id="IPR017871">
    <property type="entry name" value="ABC_transporter-like_CS"/>
</dbReference>
<evidence type="ECO:0000256" key="5">
    <source>
        <dbReference type="ARBA" id="ARBA00022967"/>
    </source>
</evidence>
<dbReference type="EMBL" id="FNQM01000002">
    <property type="protein sequence ID" value="SDZ97991.1"/>
    <property type="molecule type" value="Genomic_DNA"/>
</dbReference>
<proteinExistence type="predicted"/>
<evidence type="ECO:0000256" key="1">
    <source>
        <dbReference type="ARBA" id="ARBA00022448"/>
    </source>
</evidence>
<name>A0A1H3XGC1_9RHOB</name>
<dbReference type="GO" id="GO:0016887">
    <property type="term" value="F:ATP hydrolysis activity"/>
    <property type="evidence" value="ECO:0007669"/>
    <property type="project" value="InterPro"/>
</dbReference>
<dbReference type="GO" id="GO:0022857">
    <property type="term" value="F:transmembrane transporter activity"/>
    <property type="evidence" value="ECO:0007669"/>
    <property type="project" value="InterPro"/>
</dbReference>
<feature type="region of interest" description="Disordered" evidence="7">
    <location>
        <begin position="223"/>
        <end position="248"/>
    </location>
</feature>
<keyword evidence="5" id="KW-1278">Translocase</keyword>
<evidence type="ECO:0000256" key="6">
    <source>
        <dbReference type="ARBA" id="ARBA00023136"/>
    </source>
</evidence>
<evidence type="ECO:0000256" key="2">
    <source>
        <dbReference type="ARBA" id="ARBA00022741"/>
    </source>
</evidence>
<dbReference type="PANTHER" id="PTHR43499">
    <property type="entry name" value="ABC TRANSPORTER I FAMILY MEMBER 1"/>
    <property type="match status" value="1"/>
</dbReference>
<dbReference type="GO" id="GO:0017004">
    <property type="term" value="P:cytochrome complex assembly"/>
    <property type="evidence" value="ECO:0007669"/>
    <property type="project" value="UniProtKB-KW"/>
</dbReference>
<keyword evidence="4" id="KW-0067">ATP-binding</keyword>
<evidence type="ECO:0000313" key="9">
    <source>
        <dbReference type="EMBL" id="SDZ97991.1"/>
    </source>
</evidence>
<keyword evidence="3" id="KW-0201">Cytochrome c-type biogenesis</keyword>
<dbReference type="STRING" id="89524.SAMN05444370_102398"/>
<dbReference type="PROSITE" id="PS00211">
    <property type="entry name" value="ABC_TRANSPORTER_1"/>
    <property type="match status" value="1"/>
</dbReference>
<keyword evidence="6" id="KW-0472">Membrane</keyword>